<accession>A0A271IY17</accession>
<dbReference type="PANTHER" id="PTHR43677">
    <property type="entry name" value="SHORT-CHAIN DEHYDROGENASE/REDUCTASE"/>
    <property type="match status" value="1"/>
</dbReference>
<dbReference type="GO" id="GO:0016491">
    <property type="term" value="F:oxidoreductase activity"/>
    <property type="evidence" value="ECO:0007669"/>
    <property type="project" value="UniProtKB-KW"/>
</dbReference>
<dbReference type="PROSITE" id="PS01162">
    <property type="entry name" value="QOR_ZETA_CRYSTAL"/>
    <property type="match status" value="1"/>
</dbReference>
<dbReference type="InterPro" id="IPR036291">
    <property type="entry name" value="NAD(P)-bd_dom_sf"/>
</dbReference>
<proteinExistence type="predicted"/>
<dbReference type="PANTHER" id="PTHR43677:SF3">
    <property type="entry name" value="PROSTAGLANDIN REDUCTASE 3"/>
    <property type="match status" value="1"/>
</dbReference>
<dbReference type="SUPFAM" id="SSF50129">
    <property type="entry name" value="GroES-like"/>
    <property type="match status" value="1"/>
</dbReference>
<dbReference type="Proteomes" id="UP000216339">
    <property type="component" value="Unassembled WGS sequence"/>
</dbReference>
<dbReference type="OrthoDB" id="9787435at2"/>
<dbReference type="InterPro" id="IPR011032">
    <property type="entry name" value="GroES-like_sf"/>
</dbReference>
<dbReference type="SUPFAM" id="SSF51735">
    <property type="entry name" value="NAD(P)-binding Rossmann-fold domains"/>
    <property type="match status" value="1"/>
</dbReference>
<comment type="caution">
    <text evidence="3">The sequence shown here is derived from an EMBL/GenBank/DDBJ whole genome shotgun (WGS) entry which is preliminary data.</text>
</comment>
<dbReference type="InterPro" id="IPR020843">
    <property type="entry name" value="ER"/>
</dbReference>
<reference evidence="3 4" key="1">
    <citation type="submission" date="2016-11" db="EMBL/GenBank/DDBJ databases">
        <title>Study of marine rhodopsin-containing bacteria.</title>
        <authorList>
            <person name="Yoshizawa S."/>
            <person name="Kumagai Y."/>
            <person name="Kogure K."/>
        </authorList>
    </citation>
    <scope>NUCLEOTIDE SEQUENCE [LARGE SCALE GENOMIC DNA]</scope>
    <source>
        <strain evidence="3 4">SAORIC-28</strain>
    </source>
</reference>
<dbReference type="EMBL" id="MQWD01000001">
    <property type="protein sequence ID" value="PAP76113.1"/>
    <property type="molecule type" value="Genomic_DNA"/>
</dbReference>
<dbReference type="GO" id="GO:0008270">
    <property type="term" value="F:zinc ion binding"/>
    <property type="evidence" value="ECO:0007669"/>
    <property type="project" value="InterPro"/>
</dbReference>
<dbReference type="InterPro" id="IPR013149">
    <property type="entry name" value="ADH-like_C"/>
</dbReference>
<dbReference type="RefSeq" id="WP_095509753.1">
    <property type="nucleotide sequence ID" value="NZ_MQWD01000001.1"/>
</dbReference>
<dbReference type="FunFam" id="3.40.50.720:FF:000121">
    <property type="entry name" value="Prostaglandin reductase 2"/>
    <property type="match status" value="1"/>
</dbReference>
<organism evidence="3 4">
    <name type="scientific">Rubrivirga marina</name>
    <dbReference type="NCBI Taxonomy" id="1196024"/>
    <lineage>
        <taxon>Bacteria</taxon>
        <taxon>Pseudomonadati</taxon>
        <taxon>Rhodothermota</taxon>
        <taxon>Rhodothermia</taxon>
        <taxon>Rhodothermales</taxon>
        <taxon>Rubricoccaceae</taxon>
        <taxon>Rubrivirga</taxon>
    </lineage>
</organism>
<gene>
    <name evidence="3" type="ORF">BSZ37_06465</name>
</gene>
<sequence length="333" mass="34978">MPTVRKLIATELTPDFRRAAEIVEEEIPDPRPGEVLVRNVVAGVNASDVNMTAGRYQPGVPPPFDLGFEAAGVVEAVGDGVEHLSEGDAVAFSILGQGFRDVAVVPAKLAVPVPEPSPEALSVLVSGLTASIALEQVGELKAGETVLVTAAAGGTGQYAVQLAKRAGATVFGTCGSDEKAALLRDLGCDRPINYRSETVKAVLTSEAPDGLDVVYEAVGGDLFDTALRALAVKGRLISIGFVGEYVDGPERVTDVRVYHRLLAKSASVRGFFLPHYARHFREHMGRLLGLVGSGELQVAVDPTAFRGLGAVADAVEYLHSGQSRGKVVVWLGE</sequence>
<dbReference type="Gene3D" id="3.40.50.720">
    <property type="entry name" value="NAD(P)-binding Rossmann-like Domain"/>
    <property type="match status" value="1"/>
</dbReference>
<keyword evidence="1" id="KW-0560">Oxidoreductase</keyword>
<evidence type="ECO:0000256" key="1">
    <source>
        <dbReference type="ARBA" id="ARBA00023002"/>
    </source>
</evidence>
<dbReference type="Pfam" id="PF08240">
    <property type="entry name" value="ADH_N"/>
    <property type="match status" value="1"/>
</dbReference>
<feature type="domain" description="Enoyl reductase (ER)" evidence="2">
    <location>
        <begin position="17"/>
        <end position="329"/>
    </location>
</feature>
<dbReference type="InterPro" id="IPR002364">
    <property type="entry name" value="Quin_OxRdtase/zeta-crystal_CS"/>
</dbReference>
<name>A0A271IY17_9BACT</name>
<dbReference type="SMART" id="SM00829">
    <property type="entry name" value="PKS_ER"/>
    <property type="match status" value="1"/>
</dbReference>
<keyword evidence="4" id="KW-1185">Reference proteome</keyword>
<dbReference type="Pfam" id="PF00107">
    <property type="entry name" value="ADH_zinc_N"/>
    <property type="match status" value="1"/>
</dbReference>
<dbReference type="InterPro" id="IPR051397">
    <property type="entry name" value="Zn-ADH-like_protein"/>
</dbReference>
<dbReference type="Gene3D" id="3.90.180.10">
    <property type="entry name" value="Medium-chain alcohol dehydrogenases, catalytic domain"/>
    <property type="match status" value="1"/>
</dbReference>
<protein>
    <submittedName>
        <fullName evidence="3">Alcohol dehydrogenase</fullName>
    </submittedName>
</protein>
<dbReference type="AlphaFoldDB" id="A0A271IY17"/>
<evidence type="ECO:0000313" key="3">
    <source>
        <dbReference type="EMBL" id="PAP76113.1"/>
    </source>
</evidence>
<evidence type="ECO:0000313" key="4">
    <source>
        <dbReference type="Proteomes" id="UP000216339"/>
    </source>
</evidence>
<dbReference type="InterPro" id="IPR013154">
    <property type="entry name" value="ADH-like_N"/>
</dbReference>
<evidence type="ECO:0000259" key="2">
    <source>
        <dbReference type="SMART" id="SM00829"/>
    </source>
</evidence>